<keyword evidence="6 9" id="KW-0547">Nucleotide-binding</keyword>
<dbReference type="GO" id="GO:0004326">
    <property type="term" value="F:tetrahydrofolylpolyglutamate synthase activity"/>
    <property type="evidence" value="ECO:0007669"/>
    <property type="project" value="InterPro"/>
</dbReference>
<dbReference type="InterPro" id="IPR005762">
    <property type="entry name" value="MurD"/>
</dbReference>
<dbReference type="PANTHER" id="PTHR43692">
    <property type="entry name" value="UDP-N-ACETYLMURAMOYLALANINE--D-GLUTAMATE LIGASE"/>
    <property type="match status" value="1"/>
</dbReference>
<dbReference type="PANTHER" id="PTHR43692:SF1">
    <property type="entry name" value="UDP-N-ACETYLMURAMOYLALANINE--D-GLUTAMATE LIGASE"/>
    <property type="match status" value="1"/>
</dbReference>
<keyword evidence="9" id="KW-0133">Cell shape</keyword>
<dbReference type="GO" id="GO:0008764">
    <property type="term" value="F:UDP-N-acetylmuramoylalanine-D-glutamate ligase activity"/>
    <property type="evidence" value="ECO:0007669"/>
    <property type="project" value="UniProtKB-UniRule"/>
</dbReference>
<comment type="pathway">
    <text evidence="2 9">Cell wall biogenesis; peptidoglycan biosynthesis.</text>
</comment>
<keyword evidence="3 9" id="KW-0963">Cytoplasm</keyword>
<dbReference type="GO" id="GO:0005737">
    <property type="term" value="C:cytoplasm"/>
    <property type="evidence" value="ECO:0007669"/>
    <property type="project" value="UniProtKB-SubCell"/>
</dbReference>
<proteinExistence type="inferred from homology"/>
<dbReference type="UniPathway" id="UPA00219"/>
<gene>
    <name evidence="9 11" type="primary">murD</name>
    <name evidence="11" type="ORF">BWY43_00206</name>
</gene>
<dbReference type="InterPro" id="IPR013221">
    <property type="entry name" value="Mur_ligase_cen"/>
</dbReference>
<dbReference type="AlphaFoldDB" id="A0A1V5SG96"/>
<dbReference type="InterPro" id="IPR036565">
    <property type="entry name" value="Mur-like_cat_sf"/>
</dbReference>
<evidence type="ECO:0000256" key="5">
    <source>
        <dbReference type="ARBA" id="ARBA00022618"/>
    </source>
</evidence>
<dbReference type="Gene3D" id="3.40.50.720">
    <property type="entry name" value="NAD(P)-binding Rossmann-like Domain"/>
    <property type="match status" value="1"/>
</dbReference>
<comment type="caution">
    <text evidence="11">The sequence shown here is derived from an EMBL/GenBank/DDBJ whole genome shotgun (WGS) entry which is preliminary data.</text>
</comment>
<evidence type="ECO:0000256" key="6">
    <source>
        <dbReference type="ARBA" id="ARBA00022741"/>
    </source>
</evidence>
<accession>A0A1V5SG96</accession>
<evidence type="ECO:0000256" key="3">
    <source>
        <dbReference type="ARBA" id="ARBA00022490"/>
    </source>
</evidence>
<evidence type="ECO:0000256" key="4">
    <source>
        <dbReference type="ARBA" id="ARBA00022598"/>
    </source>
</evidence>
<comment type="similarity">
    <text evidence="9">Belongs to the MurCDEF family.</text>
</comment>
<evidence type="ECO:0000256" key="2">
    <source>
        <dbReference type="ARBA" id="ARBA00004752"/>
    </source>
</evidence>
<evidence type="ECO:0000256" key="1">
    <source>
        <dbReference type="ARBA" id="ARBA00004496"/>
    </source>
</evidence>
<dbReference type="Pfam" id="PF08245">
    <property type="entry name" value="Mur_ligase_M"/>
    <property type="match status" value="1"/>
</dbReference>
<evidence type="ECO:0000259" key="10">
    <source>
        <dbReference type="Pfam" id="PF08245"/>
    </source>
</evidence>
<dbReference type="Gene3D" id="3.90.190.20">
    <property type="entry name" value="Mur ligase, C-terminal domain"/>
    <property type="match status" value="1"/>
</dbReference>
<keyword evidence="4 9" id="KW-0436">Ligase</keyword>
<dbReference type="EC" id="6.3.2.9" evidence="9"/>
<dbReference type="Gene3D" id="3.40.1190.10">
    <property type="entry name" value="Mur-like, catalytic domain"/>
    <property type="match status" value="1"/>
</dbReference>
<keyword evidence="9" id="KW-0573">Peptidoglycan synthesis</keyword>
<reference evidence="11" key="1">
    <citation type="submission" date="2017-02" db="EMBL/GenBank/DDBJ databases">
        <title>Delving into the versatile metabolic prowess of the omnipresent phylum Bacteroidetes.</title>
        <authorList>
            <person name="Nobu M.K."/>
            <person name="Mei R."/>
            <person name="Narihiro T."/>
            <person name="Kuroda K."/>
            <person name="Liu W.-T."/>
        </authorList>
    </citation>
    <scope>NUCLEOTIDE SEQUENCE</scope>
    <source>
        <strain evidence="11">ADurb.Bin280</strain>
    </source>
</reference>
<dbReference type="GO" id="GO:0008360">
    <property type="term" value="P:regulation of cell shape"/>
    <property type="evidence" value="ECO:0007669"/>
    <property type="project" value="UniProtKB-KW"/>
</dbReference>
<sequence>MKIYDLIDKKIVILGFGKEGRALFEFLKNIGASQIDVVDEKAVEANKTDGDCVINEPFENVDLNCYDVVLRSPGVSYARVEALLGDKNKISSAVDLMLSTANCVTIGVTGTKGKSTTVKIIQRMLELSEKKVVLGGNIGLVPLEQIESLSEEDFLLLELSSFQLDGLKVSPDIAVVLPIGSDHLDYHANLGEYIEAKSAICAFQQAGDKLIYYQDAIGAKLSEKSKAKKITYSEQQLQANCFKKNDGVCCSVENMPEKQYLGLEKYSTEYKIPFINLICAFGFAYAMNLDFDIAQLFEGFEKLPFRIELARQVGGVEFFNDSASTNPISTIEAIKTISKPFVLIAGGSSKSLSYNQMGEDLARNVNVKAVFLYGNTAQEIKSALDQAHFNSDVQMVGDLQEAVNKSFVFAKEKLIEVVLFSPGSASFDNFQNYQERGRMFNEIVKGL</sequence>
<feature type="binding site" evidence="9">
    <location>
        <begin position="110"/>
        <end position="116"/>
    </location>
    <ligand>
        <name>ATP</name>
        <dbReference type="ChEBI" id="CHEBI:30616"/>
    </ligand>
</feature>
<dbReference type="NCBIfam" id="TIGR01087">
    <property type="entry name" value="murD"/>
    <property type="match status" value="1"/>
</dbReference>
<protein>
    <recommendedName>
        <fullName evidence="9">UDP-N-acetylmuramoylalanine--D-glutamate ligase</fullName>
        <ecNumber evidence="9">6.3.2.9</ecNumber>
    </recommendedName>
    <alternativeName>
        <fullName evidence="9">D-glutamic acid-adding enzyme</fullName>
    </alternativeName>
    <alternativeName>
        <fullName evidence="9">UDP-N-acetylmuramoyl-L-alanyl-D-glutamate synthetase</fullName>
    </alternativeName>
</protein>
<keyword evidence="8 9" id="KW-0131">Cell cycle</keyword>
<dbReference type="InterPro" id="IPR018109">
    <property type="entry name" value="Folylpolyglutamate_synth_CS"/>
</dbReference>
<dbReference type="SUPFAM" id="SSF53623">
    <property type="entry name" value="MurD-like peptide ligases, catalytic domain"/>
    <property type="match status" value="1"/>
</dbReference>
<keyword evidence="5 9" id="KW-0132">Cell division</keyword>
<dbReference type="EMBL" id="MWBO01000012">
    <property type="protein sequence ID" value="OQA53052.1"/>
    <property type="molecule type" value="Genomic_DNA"/>
</dbReference>
<dbReference type="InterPro" id="IPR036615">
    <property type="entry name" value="Mur_ligase_C_dom_sf"/>
</dbReference>
<keyword evidence="9" id="KW-0961">Cell wall biogenesis/degradation</keyword>
<dbReference type="GO" id="GO:0051301">
    <property type="term" value="P:cell division"/>
    <property type="evidence" value="ECO:0007669"/>
    <property type="project" value="UniProtKB-KW"/>
</dbReference>
<evidence type="ECO:0000256" key="9">
    <source>
        <dbReference type="HAMAP-Rule" id="MF_00639"/>
    </source>
</evidence>
<evidence type="ECO:0000313" key="11">
    <source>
        <dbReference type="EMBL" id="OQA53052.1"/>
    </source>
</evidence>
<dbReference type="GO" id="GO:0071555">
    <property type="term" value="P:cell wall organization"/>
    <property type="evidence" value="ECO:0007669"/>
    <property type="project" value="UniProtKB-KW"/>
</dbReference>
<dbReference type="GO" id="GO:0009252">
    <property type="term" value="P:peptidoglycan biosynthetic process"/>
    <property type="evidence" value="ECO:0007669"/>
    <property type="project" value="UniProtKB-UniRule"/>
</dbReference>
<dbReference type="Proteomes" id="UP000485367">
    <property type="component" value="Unassembled WGS sequence"/>
</dbReference>
<dbReference type="PROSITE" id="PS01011">
    <property type="entry name" value="FOLYLPOLYGLU_SYNT_1"/>
    <property type="match status" value="1"/>
</dbReference>
<dbReference type="GO" id="GO:0005524">
    <property type="term" value="F:ATP binding"/>
    <property type="evidence" value="ECO:0007669"/>
    <property type="project" value="UniProtKB-UniRule"/>
</dbReference>
<name>A0A1V5SG96_9BACT</name>
<evidence type="ECO:0000256" key="8">
    <source>
        <dbReference type="ARBA" id="ARBA00023306"/>
    </source>
</evidence>
<keyword evidence="7 9" id="KW-0067">ATP-binding</keyword>
<dbReference type="HAMAP" id="MF_00639">
    <property type="entry name" value="MurD"/>
    <property type="match status" value="1"/>
</dbReference>
<feature type="domain" description="Mur ligase central" evidence="10">
    <location>
        <begin position="108"/>
        <end position="240"/>
    </location>
</feature>
<comment type="catalytic activity">
    <reaction evidence="9">
        <text>UDP-N-acetyl-alpha-D-muramoyl-L-alanine + D-glutamate + ATP = UDP-N-acetyl-alpha-D-muramoyl-L-alanyl-D-glutamate + ADP + phosphate + H(+)</text>
        <dbReference type="Rhea" id="RHEA:16429"/>
        <dbReference type="ChEBI" id="CHEBI:15378"/>
        <dbReference type="ChEBI" id="CHEBI:29986"/>
        <dbReference type="ChEBI" id="CHEBI:30616"/>
        <dbReference type="ChEBI" id="CHEBI:43474"/>
        <dbReference type="ChEBI" id="CHEBI:83898"/>
        <dbReference type="ChEBI" id="CHEBI:83900"/>
        <dbReference type="ChEBI" id="CHEBI:456216"/>
        <dbReference type="EC" id="6.3.2.9"/>
    </reaction>
</comment>
<organism evidence="11">
    <name type="scientific">candidate division WS2 bacterium ADurb.Bin280</name>
    <dbReference type="NCBI Taxonomy" id="1852829"/>
    <lineage>
        <taxon>Bacteria</taxon>
        <taxon>candidate division WS2</taxon>
    </lineage>
</organism>
<evidence type="ECO:0000256" key="7">
    <source>
        <dbReference type="ARBA" id="ARBA00022840"/>
    </source>
</evidence>
<dbReference type="SUPFAM" id="SSF53244">
    <property type="entry name" value="MurD-like peptide ligases, peptide-binding domain"/>
    <property type="match status" value="1"/>
</dbReference>
<comment type="subcellular location">
    <subcellularLocation>
        <location evidence="1 9">Cytoplasm</location>
    </subcellularLocation>
</comment>
<comment type="function">
    <text evidence="9">Cell wall formation. Catalyzes the addition of glutamate to the nucleotide precursor UDP-N-acetylmuramoyl-L-alanine (UMA).</text>
</comment>